<keyword evidence="5 7" id="KW-0408">Iron</keyword>
<evidence type="ECO:0000256" key="8">
    <source>
        <dbReference type="RuleBase" id="RU000461"/>
    </source>
</evidence>
<protein>
    <submittedName>
        <fullName evidence="10">Cytochrome P450</fullName>
    </submittedName>
</protein>
<dbReference type="InterPro" id="IPR001128">
    <property type="entry name" value="Cyt_P450"/>
</dbReference>
<organism evidence="10 11">
    <name type="scientific">Streptomyces corynorhini</name>
    <dbReference type="NCBI Taxonomy" id="2282652"/>
    <lineage>
        <taxon>Bacteria</taxon>
        <taxon>Bacillati</taxon>
        <taxon>Actinomycetota</taxon>
        <taxon>Actinomycetes</taxon>
        <taxon>Kitasatosporales</taxon>
        <taxon>Streptomycetaceae</taxon>
        <taxon>Streptomyces</taxon>
    </lineage>
</organism>
<dbReference type="InterPro" id="IPR036396">
    <property type="entry name" value="Cyt_P450_sf"/>
</dbReference>
<dbReference type="Gene3D" id="1.10.630.10">
    <property type="entry name" value="Cytochrome P450"/>
    <property type="match status" value="1"/>
</dbReference>
<feature type="binding site" description="axial binding residue" evidence="7">
    <location>
        <position position="415"/>
    </location>
    <ligand>
        <name>heme</name>
        <dbReference type="ChEBI" id="CHEBI:30413"/>
    </ligand>
    <ligandPart>
        <name>Fe</name>
        <dbReference type="ChEBI" id="CHEBI:18248"/>
    </ligandPart>
</feature>
<dbReference type="PRINTS" id="PR00385">
    <property type="entry name" value="P450"/>
</dbReference>
<keyword evidence="2 7" id="KW-0349">Heme</keyword>
<evidence type="ECO:0000256" key="4">
    <source>
        <dbReference type="ARBA" id="ARBA00023002"/>
    </source>
</evidence>
<comment type="cofactor">
    <cofactor evidence="7">
        <name>heme</name>
        <dbReference type="ChEBI" id="CHEBI:30413"/>
    </cofactor>
</comment>
<dbReference type="EMBL" id="QQNA01000087">
    <property type="protein sequence ID" value="RDG37780.1"/>
    <property type="molecule type" value="Genomic_DNA"/>
</dbReference>
<evidence type="ECO:0000256" key="1">
    <source>
        <dbReference type="ARBA" id="ARBA00010617"/>
    </source>
</evidence>
<evidence type="ECO:0000313" key="11">
    <source>
        <dbReference type="Proteomes" id="UP000253741"/>
    </source>
</evidence>
<reference evidence="10 11" key="1">
    <citation type="submission" date="2018-07" db="EMBL/GenBank/DDBJ databases">
        <title>Streptomyces species from bats.</title>
        <authorList>
            <person name="Dunlap C."/>
        </authorList>
    </citation>
    <scope>NUCLEOTIDE SEQUENCE [LARGE SCALE GENOMIC DNA]</scope>
    <source>
        <strain evidence="10 11">AC230</strain>
    </source>
</reference>
<dbReference type="CDD" id="cd11049">
    <property type="entry name" value="CYP170A1-like"/>
    <property type="match status" value="1"/>
</dbReference>
<evidence type="ECO:0000256" key="6">
    <source>
        <dbReference type="ARBA" id="ARBA00023033"/>
    </source>
</evidence>
<evidence type="ECO:0000256" key="9">
    <source>
        <dbReference type="SAM" id="MobiDB-lite"/>
    </source>
</evidence>
<feature type="region of interest" description="Disordered" evidence="9">
    <location>
        <begin position="242"/>
        <end position="261"/>
    </location>
</feature>
<dbReference type="InterPro" id="IPR017972">
    <property type="entry name" value="Cyt_P450_CS"/>
</dbReference>
<keyword evidence="4 8" id="KW-0560">Oxidoreductase</keyword>
<evidence type="ECO:0000256" key="2">
    <source>
        <dbReference type="ARBA" id="ARBA00022617"/>
    </source>
</evidence>
<keyword evidence="3 7" id="KW-0479">Metal-binding</keyword>
<dbReference type="RefSeq" id="WP_114623909.1">
    <property type="nucleotide sequence ID" value="NZ_QQNA01000087.1"/>
</dbReference>
<proteinExistence type="inferred from homology"/>
<name>A0A370B7K6_9ACTN</name>
<dbReference type="InterPro" id="IPR050196">
    <property type="entry name" value="Cytochrome_P450_Monoox"/>
</dbReference>
<evidence type="ECO:0000256" key="5">
    <source>
        <dbReference type="ARBA" id="ARBA00023004"/>
    </source>
</evidence>
<dbReference type="OrthoDB" id="4746309at2"/>
<dbReference type="PANTHER" id="PTHR24291:SF50">
    <property type="entry name" value="BIFUNCTIONAL ALBAFLAVENONE MONOOXYGENASE_TERPENE SYNTHASE"/>
    <property type="match status" value="1"/>
</dbReference>
<accession>A0A370B7K6</accession>
<sequence length="472" mass="52105">MRNVLARKKTTADPSETVPLAPGSLPLVGHAMKAIRDPRKFLRSLPEHGDMIRVSVGPLKAVMVCDPELTSQILLNDRTYDKGGPLFDMAREVFGDGLVTCPHAMHRRERRLVQPAFRRSRLSGYARVMTEGTTLLTDRWRAGQVLDMPAEMLSLTMHNMLQAMLGGTLPPEDLRQLVGDAIVVQHATYRQAFAPEVLKRIPTPGNRRYQRALAGLHGTVTDIIAKAEMCPADHGDLLSALLASRDPGSPDDPADAGRSERLNSVELRNEVLTFLVAGSETTAISLSWALYLIACNPDVQERLWAETDRVLDGGPVSPDHLPDLKIANQIITETLRLYPPAGMIWTRIVTEDTRLGGHDIPAGTTIAYSPYALHRLERYYPDPEVFNPDRWDAETQHSTPRNSAYLTFGGGARKCIGDQFAVVEAVLALADIASSWRLDLVPGQKHPAITTSMGPRDLKMRLSARTVRERAS</sequence>
<comment type="caution">
    <text evidence="10">The sequence shown here is derived from an EMBL/GenBank/DDBJ whole genome shotgun (WGS) entry which is preliminary data.</text>
</comment>
<comment type="similarity">
    <text evidence="1 8">Belongs to the cytochrome P450 family.</text>
</comment>
<dbReference type="GO" id="GO:0016705">
    <property type="term" value="F:oxidoreductase activity, acting on paired donors, with incorporation or reduction of molecular oxygen"/>
    <property type="evidence" value="ECO:0007669"/>
    <property type="project" value="InterPro"/>
</dbReference>
<dbReference type="GO" id="GO:0020037">
    <property type="term" value="F:heme binding"/>
    <property type="evidence" value="ECO:0007669"/>
    <property type="project" value="InterPro"/>
</dbReference>
<dbReference type="GO" id="GO:0004497">
    <property type="term" value="F:monooxygenase activity"/>
    <property type="evidence" value="ECO:0007669"/>
    <property type="project" value="UniProtKB-KW"/>
</dbReference>
<evidence type="ECO:0000256" key="3">
    <source>
        <dbReference type="ARBA" id="ARBA00022723"/>
    </source>
</evidence>
<dbReference type="PANTHER" id="PTHR24291">
    <property type="entry name" value="CYTOCHROME P450 FAMILY 4"/>
    <property type="match status" value="1"/>
</dbReference>
<dbReference type="InterPro" id="IPR002403">
    <property type="entry name" value="Cyt_P450_E_grp-IV"/>
</dbReference>
<dbReference type="PRINTS" id="PR00465">
    <property type="entry name" value="EP450IV"/>
</dbReference>
<keyword evidence="11" id="KW-1185">Reference proteome</keyword>
<dbReference type="AlphaFoldDB" id="A0A370B7K6"/>
<dbReference type="SUPFAM" id="SSF48264">
    <property type="entry name" value="Cytochrome P450"/>
    <property type="match status" value="1"/>
</dbReference>
<evidence type="ECO:0000313" key="10">
    <source>
        <dbReference type="EMBL" id="RDG37780.1"/>
    </source>
</evidence>
<dbReference type="GO" id="GO:0005506">
    <property type="term" value="F:iron ion binding"/>
    <property type="evidence" value="ECO:0007669"/>
    <property type="project" value="InterPro"/>
</dbReference>
<keyword evidence="6 8" id="KW-0503">Monooxygenase</keyword>
<dbReference type="Pfam" id="PF00067">
    <property type="entry name" value="p450"/>
    <property type="match status" value="1"/>
</dbReference>
<evidence type="ECO:0000256" key="7">
    <source>
        <dbReference type="PIRSR" id="PIRSR602403-1"/>
    </source>
</evidence>
<dbReference type="PROSITE" id="PS00086">
    <property type="entry name" value="CYTOCHROME_P450"/>
    <property type="match status" value="1"/>
</dbReference>
<gene>
    <name evidence="10" type="ORF">DVH02_12775</name>
</gene>
<dbReference type="Proteomes" id="UP000253741">
    <property type="component" value="Unassembled WGS sequence"/>
</dbReference>